<protein>
    <submittedName>
        <fullName evidence="2">Uncharacterized protein</fullName>
    </submittedName>
</protein>
<dbReference type="Proteomes" id="UP001266305">
    <property type="component" value="Unassembled WGS sequence"/>
</dbReference>
<feature type="region of interest" description="Disordered" evidence="1">
    <location>
        <begin position="1"/>
        <end position="68"/>
    </location>
</feature>
<comment type="caution">
    <text evidence="2">The sequence shown here is derived from an EMBL/GenBank/DDBJ whole genome shotgun (WGS) entry which is preliminary data.</text>
</comment>
<keyword evidence="3" id="KW-1185">Reference proteome</keyword>
<accession>A0ABQ9VGD1</accession>
<name>A0ABQ9VGD1_SAGOE</name>
<evidence type="ECO:0000256" key="1">
    <source>
        <dbReference type="SAM" id="MobiDB-lite"/>
    </source>
</evidence>
<feature type="non-terminal residue" evidence="2">
    <location>
        <position position="1"/>
    </location>
</feature>
<evidence type="ECO:0000313" key="3">
    <source>
        <dbReference type="Proteomes" id="UP001266305"/>
    </source>
</evidence>
<reference evidence="2 3" key="1">
    <citation type="submission" date="2023-05" db="EMBL/GenBank/DDBJ databases">
        <title>B98-5 Cell Line De Novo Hybrid Assembly: An Optical Mapping Approach.</title>
        <authorList>
            <person name="Kananen K."/>
            <person name="Auerbach J.A."/>
            <person name="Kautto E."/>
            <person name="Blachly J.S."/>
        </authorList>
    </citation>
    <scope>NUCLEOTIDE SEQUENCE [LARGE SCALE GENOMIC DNA]</scope>
    <source>
        <strain evidence="2">B95-8</strain>
        <tissue evidence="2">Cell line</tissue>
    </source>
</reference>
<dbReference type="EMBL" id="JASSZA010000006">
    <property type="protein sequence ID" value="KAK2107949.1"/>
    <property type="molecule type" value="Genomic_DNA"/>
</dbReference>
<proteinExistence type="predicted"/>
<gene>
    <name evidence="2" type="ORF">P7K49_013114</name>
</gene>
<evidence type="ECO:0000313" key="2">
    <source>
        <dbReference type="EMBL" id="KAK2107949.1"/>
    </source>
</evidence>
<organism evidence="2 3">
    <name type="scientific">Saguinus oedipus</name>
    <name type="common">Cotton-top tamarin</name>
    <name type="synonym">Oedipomidas oedipus</name>
    <dbReference type="NCBI Taxonomy" id="9490"/>
    <lineage>
        <taxon>Eukaryota</taxon>
        <taxon>Metazoa</taxon>
        <taxon>Chordata</taxon>
        <taxon>Craniata</taxon>
        <taxon>Vertebrata</taxon>
        <taxon>Euteleostomi</taxon>
        <taxon>Mammalia</taxon>
        <taxon>Eutheria</taxon>
        <taxon>Euarchontoglires</taxon>
        <taxon>Primates</taxon>
        <taxon>Haplorrhini</taxon>
        <taxon>Platyrrhini</taxon>
        <taxon>Cebidae</taxon>
        <taxon>Callitrichinae</taxon>
        <taxon>Saguinus</taxon>
    </lineage>
</organism>
<sequence>GSLGQGSMVDGSGDAPEAVPSPCHTHWRVTSKATQAGAGAEEAHTGAPCGTQGHSHFAKNTAIHTSRP</sequence>